<dbReference type="EMBL" id="CP050855">
    <property type="protein sequence ID" value="QLH62553.1"/>
    <property type="molecule type" value="Genomic_DNA"/>
</dbReference>
<dbReference type="RefSeq" id="WP_152609152.1">
    <property type="nucleotide sequence ID" value="NZ_CAXKXZ010000010.1"/>
</dbReference>
<sequence>MSVTSESIISGAIAVGATVECGTEISRKVISRLHNNFVNKLNLNKYARFRKLRDNDDVKTVRIWGEDVIENKNCWCIRKNSKRQ</sequence>
<organism evidence="1 2">
    <name type="scientific">Serratia symbiotica</name>
    <dbReference type="NCBI Taxonomy" id="138074"/>
    <lineage>
        <taxon>Bacteria</taxon>
        <taxon>Pseudomonadati</taxon>
        <taxon>Pseudomonadota</taxon>
        <taxon>Gammaproteobacteria</taxon>
        <taxon>Enterobacterales</taxon>
        <taxon>Yersiniaceae</taxon>
        <taxon>Serratia</taxon>
    </lineage>
</organism>
<name>A0A7D5SN02_9GAMM</name>
<accession>A0A7D5SN02</accession>
<dbReference type="Proteomes" id="UP000042738">
    <property type="component" value="Chromosome"/>
</dbReference>
<proteinExistence type="predicted"/>
<dbReference type="AlphaFoldDB" id="A0A7D5SN02"/>
<gene>
    <name evidence="1" type="ORF">SYMBAF_05850</name>
</gene>
<evidence type="ECO:0000313" key="1">
    <source>
        <dbReference type="EMBL" id="QLH62553.1"/>
    </source>
</evidence>
<reference evidence="1 2" key="1">
    <citation type="journal article" date="2014" name="Genome Announc.">
        <title>Whole-Genome Sequence of Serratia symbiotica Strain CWBI-2.3T, a Free-Living Symbiont of the Black Bean Aphid Aphis fabae.</title>
        <authorList>
            <person name="Foray V."/>
            <person name="Grigorescu A.S."/>
            <person name="Sabri A."/>
            <person name="Haubruge E."/>
            <person name="Lognay G."/>
            <person name="Francis F."/>
            <person name="Fauconnier M.L."/>
            <person name="Hance T."/>
            <person name="Thonart P."/>
        </authorList>
    </citation>
    <scope>NUCLEOTIDE SEQUENCE [LARGE SCALE GENOMIC DNA]</scope>
    <source>
        <strain evidence="1">CWBI-2.3</strain>
    </source>
</reference>
<protein>
    <submittedName>
        <fullName evidence="1">Uncharacterized protein</fullName>
    </submittedName>
</protein>
<dbReference type="GeneID" id="93736037"/>
<evidence type="ECO:0000313" key="2">
    <source>
        <dbReference type="Proteomes" id="UP000042738"/>
    </source>
</evidence>